<evidence type="ECO:0000313" key="1">
    <source>
        <dbReference type="EMBL" id="ODA89446.1"/>
    </source>
</evidence>
<reference evidence="1 2" key="1">
    <citation type="submission" date="2015-11" db="EMBL/GenBank/DDBJ databases">
        <authorList>
            <person name="Zhang Y."/>
            <person name="Guo Z."/>
        </authorList>
    </citation>
    <scope>NUCLEOTIDE SEQUENCE [LARGE SCALE GENOMIC DNA]</scope>
    <source>
        <strain evidence="2">gdw1</strain>
    </source>
</reference>
<protein>
    <submittedName>
        <fullName evidence="1">Uncharacterized protein</fullName>
    </submittedName>
</protein>
<name>A0A1E2SHV8_LEIXY</name>
<sequence length="91" mass="9844">MPARENLLDAAGVHSGFFEATLVPKRLENGMFVVTVYIDGWEVGAVFPTSTTDAEVVRAATSSHVNAGRVFLNRDWSSAARAVLRLGRPGR</sequence>
<organism evidence="1 2">
    <name type="scientific">Leifsonia xyli subsp. xyli</name>
    <dbReference type="NCBI Taxonomy" id="59736"/>
    <lineage>
        <taxon>Bacteria</taxon>
        <taxon>Bacillati</taxon>
        <taxon>Actinomycetota</taxon>
        <taxon>Actinomycetes</taxon>
        <taxon>Micrococcales</taxon>
        <taxon>Microbacteriaceae</taxon>
        <taxon>Leifsonia</taxon>
    </lineage>
</organism>
<proteinExistence type="predicted"/>
<dbReference type="AlphaFoldDB" id="A0A1E2SHV8"/>
<gene>
    <name evidence="1" type="ORF">ATY41_05965</name>
</gene>
<comment type="caution">
    <text evidence="1">The sequence shown here is derived from an EMBL/GenBank/DDBJ whole genome shotgun (WGS) entry which is preliminary data.</text>
</comment>
<evidence type="ECO:0000313" key="2">
    <source>
        <dbReference type="Proteomes" id="UP000094426"/>
    </source>
</evidence>
<accession>A0A1E2SHV8</accession>
<dbReference type="Proteomes" id="UP000094426">
    <property type="component" value="Unassembled WGS sequence"/>
</dbReference>
<dbReference type="EMBL" id="LNZG01000047">
    <property type="protein sequence ID" value="ODA89446.1"/>
    <property type="molecule type" value="Genomic_DNA"/>
</dbReference>